<reference evidence="8 9" key="1">
    <citation type="submission" date="2021-12" db="EMBL/GenBank/DDBJ databases">
        <title>Genome seq of p7.</title>
        <authorList>
            <person name="Seo T."/>
        </authorList>
    </citation>
    <scope>NUCLEOTIDE SEQUENCE [LARGE SCALE GENOMIC DNA]</scope>
    <source>
        <strain evidence="8 9">P7</strain>
    </source>
</reference>
<evidence type="ECO:0000256" key="2">
    <source>
        <dbReference type="ARBA" id="ARBA00010869"/>
    </source>
</evidence>
<evidence type="ECO:0000313" key="8">
    <source>
        <dbReference type="EMBL" id="MCE4539562.1"/>
    </source>
</evidence>
<name>A0ABS8XKV5_9BURK</name>
<dbReference type="SUPFAM" id="SSF53686">
    <property type="entry name" value="Tryptophan synthase beta subunit-like PLP-dependent enzymes"/>
    <property type="match status" value="1"/>
</dbReference>
<keyword evidence="5" id="KW-0456">Lyase</keyword>
<comment type="catalytic activity">
    <reaction evidence="6">
        <text>L-serine = pyruvate + NH4(+)</text>
        <dbReference type="Rhea" id="RHEA:19169"/>
        <dbReference type="ChEBI" id="CHEBI:15361"/>
        <dbReference type="ChEBI" id="CHEBI:28938"/>
        <dbReference type="ChEBI" id="CHEBI:33384"/>
        <dbReference type="EC" id="4.3.1.17"/>
    </reaction>
</comment>
<dbReference type="InterPro" id="IPR050147">
    <property type="entry name" value="Ser/Thr_Dehydratase"/>
</dbReference>
<proteinExistence type="inferred from homology"/>
<dbReference type="EC" id="4.3.1.17" evidence="3"/>
<dbReference type="InterPro" id="IPR036052">
    <property type="entry name" value="TrpB-like_PALP_sf"/>
</dbReference>
<keyword evidence="9" id="KW-1185">Reference proteome</keyword>
<evidence type="ECO:0000256" key="1">
    <source>
        <dbReference type="ARBA" id="ARBA00001933"/>
    </source>
</evidence>
<organism evidence="8 9">
    <name type="scientific">Pelomonas caseinilytica</name>
    <dbReference type="NCBI Taxonomy" id="2906763"/>
    <lineage>
        <taxon>Bacteria</taxon>
        <taxon>Pseudomonadati</taxon>
        <taxon>Pseudomonadota</taxon>
        <taxon>Betaproteobacteria</taxon>
        <taxon>Burkholderiales</taxon>
        <taxon>Sphaerotilaceae</taxon>
        <taxon>Roseateles</taxon>
    </lineage>
</organism>
<sequence>MTNVSVKALHQNTPLLRAAPGLFDHPEVWFKMDALQPSGSFKLRGVGRLVQQSAADGAKAIVCASGGNAGFAATHAAVALGLPVAIVLPLTSSAAVAERLAACGAEVLRHGAVWDEAHAFAVRLAAERGAAYVHPFDHPLLWAGHSTLVDEVVDAGIGFDAVVTAVGGGGLFCGIVEGLRRHGLGQVPVIAVETEGAASLHAALAAGEPVSLPAITSIATSLGARRVANEAFERARSHPTLAVQVSDAEATAACLRFAQAHRVLVEPACGAALAAVDRHARGFRRVLVEVCGGMGVSLELLRSWTEPATIKA</sequence>
<dbReference type="Pfam" id="PF00291">
    <property type="entry name" value="PALP"/>
    <property type="match status" value="1"/>
</dbReference>
<feature type="domain" description="Tryptophan synthase beta chain-like PALP" evidence="7">
    <location>
        <begin position="9"/>
        <end position="285"/>
    </location>
</feature>
<dbReference type="Proteomes" id="UP001201463">
    <property type="component" value="Unassembled WGS sequence"/>
</dbReference>
<keyword evidence="4" id="KW-0663">Pyridoxal phosphate</keyword>
<evidence type="ECO:0000256" key="5">
    <source>
        <dbReference type="ARBA" id="ARBA00023239"/>
    </source>
</evidence>
<evidence type="ECO:0000313" key="9">
    <source>
        <dbReference type="Proteomes" id="UP001201463"/>
    </source>
</evidence>
<evidence type="ECO:0000256" key="4">
    <source>
        <dbReference type="ARBA" id="ARBA00022898"/>
    </source>
</evidence>
<dbReference type="InterPro" id="IPR000634">
    <property type="entry name" value="Ser/Thr_deHydtase_PyrdxlP-BS"/>
</dbReference>
<protein>
    <recommendedName>
        <fullName evidence="3">L-serine ammonia-lyase</fullName>
        <ecNumber evidence="3">4.3.1.17</ecNumber>
    </recommendedName>
</protein>
<comment type="similarity">
    <text evidence="2">Belongs to the serine/threonine dehydratase family.</text>
</comment>
<dbReference type="PROSITE" id="PS00165">
    <property type="entry name" value="DEHYDRATASE_SER_THR"/>
    <property type="match status" value="1"/>
</dbReference>
<comment type="cofactor">
    <cofactor evidence="1">
        <name>pyridoxal 5'-phosphate</name>
        <dbReference type="ChEBI" id="CHEBI:597326"/>
    </cofactor>
</comment>
<dbReference type="RefSeq" id="WP_233394082.1">
    <property type="nucleotide sequence ID" value="NZ_JAJTWT010000009.1"/>
</dbReference>
<comment type="caution">
    <text evidence="8">The sequence shown here is derived from an EMBL/GenBank/DDBJ whole genome shotgun (WGS) entry which is preliminary data.</text>
</comment>
<evidence type="ECO:0000256" key="3">
    <source>
        <dbReference type="ARBA" id="ARBA00012093"/>
    </source>
</evidence>
<accession>A0ABS8XKV5</accession>
<evidence type="ECO:0000256" key="6">
    <source>
        <dbReference type="ARBA" id="ARBA00049406"/>
    </source>
</evidence>
<dbReference type="Gene3D" id="3.40.50.1100">
    <property type="match status" value="2"/>
</dbReference>
<gene>
    <name evidence="8" type="ORF">LXT12_20125</name>
</gene>
<dbReference type="PANTHER" id="PTHR48078">
    <property type="entry name" value="THREONINE DEHYDRATASE, MITOCHONDRIAL-RELATED"/>
    <property type="match status" value="1"/>
</dbReference>
<dbReference type="InterPro" id="IPR001926">
    <property type="entry name" value="TrpB-like_PALP"/>
</dbReference>
<evidence type="ECO:0000259" key="7">
    <source>
        <dbReference type="Pfam" id="PF00291"/>
    </source>
</evidence>
<dbReference type="PANTHER" id="PTHR48078:SF2">
    <property type="entry name" value="CATABOLIC L-SERINE_THREONINE DEHYDRATASE"/>
    <property type="match status" value="1"/>
</dbReference>
<dbReference type="EMBL" id="JAJTWT010000009">
    <property type="protein sequence ID" value="MCE4539562.1"/>
    <property type="molecule type" value="Genomic_DNA"/>
</dbReference>